<dbReference type="AlphaFoldDB" id="A0A1E4RQQ5"/>
<dbReference type="GeneID" id="30992837"/>
<keyword evidence="1" id="KW-0812">Transmembrane</keyword>
<dbReference type="EMBL" id="KV454538">
    <property type="protein sequence ID" value="ODV69610.1"/>
    <property type="molecule type" value="Genomic_DNA"/>
</dbReference>
<proteinExistence type="predicted"/>
<dbReference type="OrthoDB" id="4008786at2759"/>
<keyword evidence="3" id="KW-1185">Reference proteome</keyword>
<evidence type="ECO:0000313" key="2">
    <source>
        <dbReference type="EMBL" id="ODV69610.1"/>
    </source>
</evidence>
<organism evidence="2 3">
    <name type="scientific">Hyphopichia burtonii NRRL Y-1933</name>
    <dbReference type="NCBI Taxonomy" id="984485"/>
    <lineage>
        <taxon>Eukaryota</taxon>
        <taxon>Fungi</taxon>
        <taxon>Dikarya</taxon>
        <taxon>Ascomycota</taxon>
        <taxon>Saccharomycotina</taxon>
        <taxon>Pichiomycetes</taxon>
        <taxon>Debaryomycetaceae</taxon>
        <taxon>Hyphopichia</taxon>
    </lineage>
</organism>
<keyword evidence="1" id="KW-1133">Transmembrane helix</keyword>
<feature type="transmembrane region" description="Helical" evidence="1">
    <location>
        <begin position="73"/>
        <end position="95"/>
    </location>
</feature>
<reference evidence="3" key="1">
    <citation type="submission" date="2016-05" db="EMBL/GenBank/DDBJ databases">
        <title>Comparative genomics of biotechnologically important yeasts.</title>
        <authorList>
            <consortium name="DOE Joint Genome Institute"/>
            <person name="Riley R."/>
            <person name="Haridas S."/>
            <person name="Wolfe K.H."/>
            <person name="Lopes M.R."/>
            <person name="Hittinger C.T."/>
            <person name="Goker M."/>
            <person name="Salamov A."/>
            <person name="Wisecaver J."/>
            <person name="Long T.M."/>
            <person name="Aerts A.L."/>
            <person name="Barry K."/>
            <person name="Choi C."/>
            <person name="Clum A."/>
            <person name="Coughlan A.Y."/>
            <person name="Deshpande S."/>
            <person name="Douglass A.P."/>
            <person name="Hanson S.J."/>
            <person name="Klenk H.-P."/>
            <person name="Labutti K."/>
            <person name="Lapidus A."/>
            <person name="Lindquist E."/>
            <person name="Lipzen A."/>
            <person name="Meier-Kolthoff J.P."/>
            <person name="Ohm R.A."/>
            <person name="Otillar R.P."/>
            <person name="Pangilinan J."/>
            <person name="Peng Y."/>
            <person name="Rokas A."/>
            <person name="Rosa C.A."/>
            <person name="Scheuner C."/>
            <person name="Sibirny A.A."/>
            <person name="Slot J.C."/>
            <person name="Stielow J.B."/>
            <person name="Sun H."/>
            <person name="Kurtzman C.P."/>
            <person name="Blackwell M."/>
            <person name="Grigoriev I.V."/>
            <person name="Jeffries T.W."/>
        </authorList>
    </citation>
    <scope>NUCLEOTIDE SEQUENCE [LARGE SCALE GENOMIC DNA]</scope>
    <source>
        <strain evidence="3">NRRL Y-1933</strain>
    </source>
</reference>
<protein>
    <submittedName>
        <fullName evidence="2">Uncharacterized protein</fullName>
    </submittedName>
</protein>
<dbReference type="RefSeq" id="XP_020078677.1">
    <property type="nucleotide sequence ID" value="XM_020218287.1"/>
</dbReference>
<feature type="transmembrane region" description="Helical" evidence="1">
    <location>
        <begin position="47"/>
        <end position="67"/>
    </location>
</feature>
<keyword evidence="1" id="KW-0472">Membrane</keyword>
<name>A0A1E4RQQ5_9ASCO</name>
<gene>
    <name evidence="2" type="ORF">HYPBUDRAFT_103706</name>
</gene>
<evidence type="ECO:0000313" key="3">
    <source>
        <dbReference type="Proteomes" id="UP000095085"/>
    </source>
</evidence>
<evidence type="ECO:0000256" key="1">
    <source>
        <dbReference type="SAM" id="Phobius"/>
    </source>
</evidence>
<dbReference type="Proteomes" id="UP000095085">
    <property type="component" value="Unassembled WGS sequence"/>
</dbReference>
<accession>A0A1E4RQQ5</accession>
<sequence length="99" mass="11182">MSDIHTHNLLFDTPIRNDRPIVLDNENVIQSLDSVYNRKKTEKFFQLYMGLLLLQYITIFCLVPFDGIDNRPPIAVCSALYSLAMVCCSLLAISLGPSC</sequence>